<feature type="domain" description="CBS" evidence="3">
    <location>
        <begin position="113"/>
        <end position="169"/>
    </location>
</feature>
<dbReference type="CDD" id="cd02205">
    <property type="entry name" value="CBS_pair_SF"/>
    <property type="match status" value="1"/>
</dbReference>
<gene>
    <name evidence="4" type="ORF">K8I29_10360</name>
</gene>
<evidence type="ECO:0000256" key="1">
    <source>
        <dbReference type="ARBA" id="ARBA00023122"/>
    </source>
</evidence>
<reference evidence="4" key="2">
    <citation type="submission" date="2021-08" db="EMBL/GenBank/DDBJ databases">
        <authorList>
            <person name="Dalcin Martins P."/>
        </authorList>
    </citation>
    <scope>NUCLEOTIDE SEQUENCE</scope>
    <source>
        <strain evidence="4">MAG_39</strain>
    </source>
</reference>
<accession>A0A953JAX5</accession>
<dbReference type="PROSITE" id="PS51371">
    <property type="entry name" value="CBS"/>
    <property type="match status" value="1"/>
</dbReference>
<dbReference type="EMBL" id="JAIOIV010000082">
    <property type="protein sequence ID" value="MBZ0156592.1"/>
    <property type="molecule type" value="Genomic_DNA"/>
</dbReference>
<evidence type="ECO:0000259" key="3">
    <source>
        <dbReference type="PROSITE" id="PS51371"/>
    </source>
</evidence>
<organism evidence="4 5">
    <name type="scientific">Candidatus Nitrobium versatile</name>
    <dbReference type="NCBI Taxonomy" id="2884831"/>
    <lineage>
        <taxon>Bacteria</taxon>
        <taxon>Pseudomonadati</taxon>
        <taxon>Nitrospirota</taxon>
        <taxon>Nitrospiria</taxon>
        <taxon>Nitrospirales</taxon>
        <taxon>Nitrospiraceae</taxon>
        <taxon>Candidatus Nitrobium</taxon>
    </lineage>
</organism>
<evidence type="ECO:0000313" key="4">
    <source>
        <dbReference type="EMBL" id="MBZ0156592.1"/>
    </source>
</evidence>
<dbReference type="InterPro" id="IPR046342">
    <property type="entry name" value="CBS_dom_sf"/>
</dbReference>
<comment type="caution">
    <text evidence="4">The sequence shown here is derived from an EMBL/GenBank/DDBJ whole genome shotgun (WGS) entry which is preliminary data.</text>
</comment>
<dbReference type="AlphaFoldDB" id="A0A953JAX5"/>
<evidence type="ECO:0000313" key="5">
    <source>
        <dbReference type="Proteomes" id="UP000705867"/>
    </source>
</evidence>
<dbReference type="PANTHER" id="PTHR43080">
    <property type="entry name" value="CBS DOMAIN-CONTAINING PROTEIN CBSX3, MITOCHONDRIAL"/>
    <property type="match status" value="1"/>
</dbReference>
<name>A0A953JAX5_9BACT</name>
<evidence type="ECO:0000256" key="2">
    <source>
        <dbReference type="PROSITE-ProRule" id="PRU00703"/>
    </source>
</evidence>
<dbReference type="PANTHER" id="PTHR43080:SF2">
    <property type="entry name" value="CBS DOMAIN-CONTAINING PROTEIN"/>
    <property type="match status" value="1"/>
</dbReference>
<sequence length="170" mass="19325">MAETIAVKDLMIDVFEFPHIPYWFSIRQAMSIIKKSFLCEDKCYHPMGILVFDEKYNLLGTLSLKDILKGITPSFLKPIPRVQGVEVHEMGLSALWDGRESRRAAERPVSEVMCPVTVFISPDASLTRAAYLMIENEMMFLPVLDGKKKLVGVIRMADVFLELTNEIRNG</sequence>
<keyword evidence="1 2" id="KW-0129">CBS domain</keyword>
<proteinExistence type="predicted"/>
<reference evidence="4" key="1">
    <citation type="journal article" date="2021" name="bioRxiv">
        <title>Unraveling nitrogen, sulfur and carbon metabolic pathways and microbial community transcriptional responses to substrate deprivation and toxicity stresses in a bioreactor mimicking anoxic brackish coastal sediment conditions.</title>
        <authorList>
            <person name="Martins P.D."/>
            <person name="Echeveste M.J."/>
            <person name="Arshad A."/>
            <person name="Kurth J."/>
            <person name="Ouboter H."/>
            <person name="Jetten M.S.M."/>
            <person name="Welte C.U."/>
        </authorList>
    </citation>
    <scope>NUCLEOTIDE SEQUENCE</scope>
    <source>
        <strain evidence="4">MAG_39</strain>
    </source>
</reference>
<dbReference type="Proteomes" id="UP000705867">
    <property type="component" value="Unassembled WGS sequence"/>
</dbReference>
<dbReference type="SUPFAM" id="SSF54631">
    <property type="entry name" value="CBS-domain pair"/>
    <property type="match status" value="1"/>
</dbReference>
<dbReference type="Pfam" id="PF00571">
    <property type="entry name" value="CBS"/>
    <property type="match status" value="1"/>
</dbReference>
<dbReference type="InterPro" id="IPR051257">
    <property type="entry name" value="Diverse_CBS-Domain"/>
</dbReference>
<dbReference type="InterPro" id="IPR000644">
    <property type="entry name" value="CBS_dom"/>
</dbReference>
<dbReference type="Gene3D" id="3.10.580.10">
    <property type="entry name" value="CBS-domain"/>
    <property type="match status" value="1"/>
</dbReference>
<protein>
    <submittedName>
        <fullName evidence="4">CBS domain-containing protein</fullName>
    </submittedName>
</protein>